<dbReference type="Pfam" id="PF12770">
    <property type="entry name" value="CHAT"/>
    <property type="match status" value="1"/>
</dbReference>
<dbReference type="AlphaFoldDB" id="A0A428IY39"/>
<protein>
    <submittedName>
        <fullName evidence="2">CHAT domain-containing protein</fullName>
    </submittedName>
</protein>
<keyword evidence="3" id="KW-1185">Reference proteome</keyword>
<dbReference type="Proteomes" id="UP000280066">
    <property type="component" value="Unassembled WGS sequence"/>
</dbReference>
<gene>
    <name evidence="2" type="ORF">EI290_22040</name>
</gene>
<evidence type="ECO:0000313" key="2">
    <source>
        <dbReference type="EMBL" id="RSK23848.1"/>
    </source>
</evidence>
<proteinExistence type="predicted"/>
<dbReference type="InterPro" id="IPR024983">
    <property type="entry name" value="CHAT_dom"/>
</dbReference>
<name>A0A428IY39_9BACT</name>
<accession>A0A428IY39</accession>
<sequence length="724" mass="81388">MKIKEAFPTIYTSRYDSSAEAENLWLREYIQSESETFYFISLLLSVECDTAAQQPIAIFRKHIQLIFDGLTAAKNSPETVLPHLGLELLILLHGANVAPILNQLGALPENFDTFTQSLYGKKFDLGEEYSINTELLWRFMSPQYQQAYPVIDISQIIARWLGALYYYSKAFGGLLAECAEFAPGAIRLLDIEGATTQVNAQLATQLHGWATSQGQPILAAKMFELIEILYADLTWDEHPECKLHLGVQLVLTLQDRTLRKRLYDLIINRPGLHLVAKMQMTCQVNTSYPEIQANFAKILTAVRNYSSDVETRVVEPVEAAYAKSRIFNTLEKLVGELCRKGASTQLAILLNAFYHPGAQQELPDGMLFIIPNAEEGVIYCAQGRTIIHRQDTQMEIPKLVDIMNLALSQLHSLRGHVDQVIPVPTKGVGRPMYEYGEEFEQTVSAYYNLNSIKSFDLDLLTALCAFNFNHLPLQALMIKELGMTLPIYVSLQPKAPTGRVRSVLLWQGNSMTSELEIDVLAYLFQRSGAALTILREGESTKQDFMDAYQSNEYDVVWISSHGELGNYEPDTSHFYLSGSETVNLTEIAAVHVEREMRRLFFLNICEGGANAQIGDFRNVGFGHVLSTPNQDVLSHLWMTDPWVALVFGVLIAVKLSEGSDSYFEAYTFATKSLLEGRDYIIAQLSTLDGENMHSAIAALVERLTYNSSMVNMNILRWGSGVYYM</sequence>
<reference evidence="2 3" key="1">
    <citation type="submission" date="2018-12" db="EMBL/GenBank/DDBJ databases">
        <authorList>
            <person name="Feng G."/>
            <person name="Zhu H."/>
        </authorList>
    </citation>
    <scope>NUCLEOTIDE SEQUENCE [LARGE SCALE GENOMIC DNA]</scope>
    <source>
        <strain evidence="2 3">9PBR-2</strain>
    </source>
</reference>
<organism evidence="2 3">
    <name type="scientific">Hymenobacter metallilatus</name>
    <dbReference type="NCBI Taxonomy" id="2493666"/>
    <lineage>
        <taxon>Bacteria</taxon>
        <taxon>Pseudomonadati</taxon>
        <taxon>Bacteroidota</taxon>
        <taxon>Cytophagia</taxon>
        <taxon>Cytophagales</taxon>
        <taxon>Hymenobacteraceae</taxon>
        <taxon>Hymenobacter</taxon>
    </lineage>
</organism>
<dbReference type="OrthoDB" id="8455618at2"/>
<evidence type="ECO:0000313" key="3">
    <source>
        <dbReference type="Proteomes" id="UP000280066"/>
    </source>
</evidence>
<feature type="domain" description="CHAT" evidence="1">
    <location>
        <begin position="508"/>
        <end position="618"/>
    </location>
</feature>
<comment type="caution">
    <text evidence="2">The sequence shown here is derived from an EMBL/GenBank/DDBJ whole genome shotgun (WGS) entry which is preliminary data.</text>
</comment>
<evidence type="ECO:0000259" key="1">
    <source>
        <dbReference type="Pfam" id="PF12770"/>
    </source>
</evidence>
<dbReference type="RefSeq" id="WP_125433812.1">
    <property type="nucleotide sequence ID" value="NZ_RWIS01000024.1"/>
</dbReference>
<dbReference type="EMBL" id="RWIS01000024">
    <property type="protein sequence ID" value="RSK23848.1"/>
    <property type="molecule type" value="Genomic_DNA"/>
</dbReference>